<name>A0A1H0B873_9BACL</name>
<evidence type="ECO:0000256" key="10">
    <source>
        <dbReference type="ARBA" id="ARBA00066392"/>
    </source>
</evidence>
<keyword evidence="6" id="KW-0620">Polyamine biosynthesis</keyword>
<feature type="binding site" evidence="13">
    <location>
        <position position="252"/>
    </location>
    <ligand>
        <name>Mn(2+)</name>
        <dbReference type="ChEBI" id="CHEBI:29035"/>
        <label>1</label>
    </ligand>
</feature>
<comment type="cofactor">
    <cofactor evidence="13">
        <name>Mn(2+)</name>
        <dbReference type="ChEBI" id="CHEBI:29035"/>
    </cofactor>
    <text evidence="13">Binds 2 manganese ions per subunit.</text>
</comment>
<dbReference type="GO" id="GO:0008783">
    <property type="term" value="F:agmatinase activity"/>
    <property type="evidence" value="ECO:0007669"/>
    <property type="project" value="UniProtKB-EC"/>
</dbReference>
<protein>
    <recommendedName>
        <fullName evidence="11">Agmatinase</fullName>
        <ecNumber evidence="10">3.5.3.11</ecNumber>
    </recommendedName>
    <alternativeName>
        <fullName evidence="12">Agmatine ureohydrolase</fullName>
    </alternativeName>
</protein>
<dbReference type="GO" id="GO:0046872">
    <property type="term" value="F:metal ion binding"/>
    <property type="evidence" value="ECO:0007669"/>
    <property type="project" value="UniProtKB-KW"/>
</dbReference>
<dbReference type="EC" id="3.5.3.11" evidence="10"/>
<keyword evidence="2 13" id="KW-0479">Metal-binding</keyword>
<accession>A0A1H0B873</accession>
<dbReference type="GO" id="GO:0033389">
    <property type="term" value="P:putrescine biosynthetic process from arginine, via agmatine"/>
    <property type="evidence" value="ECO:0007669"/>
    <property type="project" value="TreeGrafter"/>
</dbReference>
<dbReference type="Gene3D" id="3.40.800.10">
    <property type="entry name" value="Ureohydrolase domain"/>
    <property type="match status" value="1"/>
</dbReference>
<dbReference type="FunFam" id="3.40.800.10:FF:000004">
    <property type="entry name" value="Agmatinase"/>
    <property type="match status" value="1"/>
</dbReference>
<proteinExistence type="inferred from homology"/>
<evidence type="ECO:0000256" key="14">
    <source>
        <dbReference type="RuleBase" id="RU003684"/>
    </source>
</evidence>
<sequence>MIFIDQLIAVEGARSLKSTTPKSNKGLQKEKGADDAMRFEEAYSGNVFILSNPHFETADAVLYGMPMDWTVSFRPGSRFGPARIREASLGLEEYSPYADKHLEEVNYFDAGDIPLPFGNPQRSLDLIEEYITTLLDAGKFPLGMGGEHLVSWPIFKALNKKYDDFAIIHIDAHADLREQYEGEPLSHSTPIRKACGLIGAENVYSFGIRSGMREEFQFAKESGMHMYKFDVAEPLRKVLPTLAGRNVYVTIDIDVLDPAHAPGTGTAEAGGITSKELLEAIQLISESDVKVIGADLVEVAPIYDPSEQTPIAASKFLREILLGWVNKK</sequence>
<reference evidence="16" key="1">
    <citation type="submission" date="2016-10" db="EMBL/GenBank/DDBJ databases">
        <authorList>
            <person name="Varghese N."/>
            <person name="Submissions S."/>
        </authorList>
    </citation>
    <scope>NUCLEOTIDE SEQUENCE [LARGE SCALE GENOMIC DNA]</scope>
    <source>
        <strain evidence="16">CGMCC 1.6854</strain>
    </source>
</reference>
<organism evidence="15 16">
    <name type="scientific">Fictibacillus solisalsi</name>
    <dbReference type="NCBI Taxonomy" id="459525"/>
    <lineage>
        <taxon>Bacteria</taxon>
        <taxon>Bacillati</taxon>
        <taxon>Bacillota</taxon>
        <taxon>Bacilli</taxon>
        <taxon>Bacillales</taxon>
        <taxon>Fictibacillaceae</taxon>
        <taxon>Fictibacillus</taxon>
    </lineage>
</organism>
<dbReference type="Proteomes" id="UP000199544">
    <property type="component" value="Unassembled WGS sequence"/>
</dbReference>
<dbReference type="PROSITE" id="PS01053">
    <property type="entry name" value="ARGINASE_1"/>
    <property type="match status" value="1"/>
</dbReference>
<dbReference type="InterPro" id="IPR020855">
    <property type="entry name" value="Ureohydrolase_Mn_BS"/>
</dbReference>
<evidence type="ECO:0000256" key="8">
    <source>
        <dbReference type="ARBA" id="ARBA00054406"/>
    </source>
</evidence>
<evidence type="ECO:0000256" key="7">
    <source>
        <dbReference type="ARBA" id="ARBA00050304"/>
    </source>
</evidence>
<keyword evidence="5" id="KW-0745">Spermidine biosynthesis</keyword>
<feature type="binding site" evidence="13">
    <location>
        <position position="148"/>
    </location>
    <ligand>
        <name>Mn(2+)</name>
        <dbReference type="ChEBI" id="CHEBI:29035"/>
        <label>1</label>
    </ligand>
</feature>
<evidence type="ECO:0000256" key="6">
    <source>
        <dbReference type="ARBA" id="ARBA00023115"/>
    </source>
</evidence>
<feature type="binding site" evidence="13">
    <location>
        <position position="254"/>
    </location>
    <ligand>
        <name>Mn(2+)</name>
        <dbReference type="ChEBI" id="CHEBI:29035"/>
        <label>1</label>
    </ligand>
</feature>
<dbReference type="PANTHER" id="PTHR11358:SF26">
    <property type="entry name" value="GUANIDINO ACID HYDROLASE, MITOCHONDRIAL"/>
    <property type="match status" value="1"/>
</dbReference>
<evidence type="ECO:0000313" key="15">
    <source>
        <dbReference type="EMBL" id="SDN41865.1"/>
    </source>
</evidence>
<dbReference type="PROSITE" id="PS51409">
    <property type="entry name" value="ARGINASE_2"/>
    <property type="match status" value="1"/>
</dbReference>
<dbReference type="PIRSF" id="PIRSF036979">
    <property type="entry name" value="Arginase"/>
    <property type="match status" value="1"/>
</dbReference>
<dbReference type="InterPro" id="IPR023696">
    <property type="entry name" value="Ureohydrolase_dom_sf"/>
</dbReference>
<keyword evidence="13" id="KW-0464">Manganese</keyword>
<dbReference type="PANTHER" id="PTHR11358">
    <property type="entry name" value="ARGINASE/AGMATINASE"/>
    <property type="match status" value="1"/>
</dbReference>
<evidence type="ECO:0000256" key="9">
    <source>
        <dbReference type="ARBA" id="ARBA00060523"/>
    </source>
</evidence>
<comment type="pathway">
    <text evidence="9">Amine and polyamine biosynthesis; putrescine biosynthesis via agmatine pathway; putrescine from agmatine: step 1/1.</text>
</comment>
<comment type="catalytic activity">
    <reaction evidence="7">
        <text>agmatine + H2O = urea + putrescine</text>
        <dbReference type="Rhea" id="RHEA:13929"/>
        <dbReference type="ChEBI" id="CHEBI:15377"/>
        <dbReference type="ChEBI" id="CHEBI:16199"/>
        <dbReference type="ChEBI" id="CHEBI:58145"/>
        <dbReference type="ChEBI" id="CHEBI:326268"/>
        <dbReference type="EC" id="3.5.3.11"/>
    </reaction>
</comment>
<dbReference type="GO" id="GO:0008295">
    <property type="term" value="P:spermidine biosynthetic process"/>
    <property type="evidence" value="ECO:0007669"/>
    <property type="project" value="UniProtKB-KW"/>
</dbReference>
<dbReference type="SUPFAM" id="SSF52768">
    <property type="entry name" value="Arginase/deacetylase"/>
    <property type="match status" value="1"/>
</dbReference>
<evidence type="ECO:0000256" key="12">
    <source>
        <dbReference type="ARBA" id="ARBA00082423"/>
    </source>
</evidence>
<evidence type="ECO:0000256" key="3">
    <source>
        <dbReference type="ARBA" id="ARBA00022801"/>
    </source>
</evidence>
<dbReference type="CDD" id="cd11593">
    <property type="entry name" value="Agmatinase-like_2"/>
    <property type="match status" value="1"/>
</dbReference>
<evidence type="ECO:0000256" key="13">
    <source>
        <dbReference type="PIRSR" id="PIRSR036979-1"/>
    </source>
</evidence>
<feature type="binding site" evidence="13">
    <location>
        <position position="173"/>
    </location>
    <ligand>
        <name>Mn(2+)</name>
        <dbReference type="ChEBI" id="CHEBI:29035"/>
        <label>1</label>
    </ligand>
</feature>
<dbReference type="Pfam" id="PF00491">
    <property type="entry name" value="Arginase"/>
    <property type="match status" value="1"/>
</dbReference>
<evidence type="ECO:0000313" key="16">
    <source>
        <dbReference type="Proteomes" id="UP000199544"/>
    </source>
</evidence>
<dbReference type="EMBL" id="FNHW01000004">
    <property type="protein sequence ID" value="SDN41865.1"/>
    <property type="molecule type" value="Genomic_DNA"/>
</dbReference>
<evidence type="ECO:0000256" key="1">
    <source>
        <dbReference type="ARBA" id="ARBA00009227"/>
    </source>
</evidence>
<keyword evidence="16" id="KW-1185">Reference proteome</keyword>
<keyword evidence="3 14" id="KW-0378">Hydrolase</keyword>
<dbReference type="STRING" id="459525.SAMN04488137_4398"/>
<gene>
    <name evidence="15" type="ORF">SAMN04488137_4398</name>
</gene>
<feature type="binding site" evidence="13">
    <location>
        <position position="175"/>
    </location>
    <ligand>
        <name>Mn(2+)</name>
        <dbReference type="ChEBI" id="CHEBI:29035"/>
        <label>1</label>
    </ligand>
</feature>
<comment type="function">
    <text evidence="8">Catalyzes the formation of putrescine from agmatine.</text>
</comment>
<evidence type="ECO:0000256" key="2">
    <source>
        <dbReference type="ARBA" id="ARBA00022723"/>
    </source>
</evidence>
<dbReference type="InterPro" id="IPR006035">
    <property type="entry name" value="Ureohydrolase"/>
</dbReference>
<evidence type="ECO:0000256" key="11">
    <source>
        <dbReference type="ARBA" id="ARBA00067513"/>
    </source>
</evidence>
<comment type="similarity">
    <text evidence="1">Belongs to the arginase family. Agmatinase subfamily.</text>
</comment>
<keyword evidence="4" id="KW-0661">Putrescine biosynthesis</keyword>
<dbReference type="AlphaFoldDB" id="A0A1H0B873"/>
<feature type="binding site" evidence="13">
    <location>
        <position position="171"/>
    </location>
    <ligand>
        <name>Mn(2+)</name>
        <dbReference type="ChEBI" id="CHEBI:29035"/>
        <label>1</label>
    </ligand>
</feature>
<evidence type="ECO:0000256" key="4">
    <source>
        <dbReference type="ARBA" id="ARBA00023023"/>
    </source>
</evidence>
<evidence type="ECO:0000256" key="5">
    <source>
        <dbReference type="ARBA" id="ARBA00023066"/>
    </source>
</evidence>
<dbReference type="NCBIfam" id="TIGR01230">
    <property type="entry name" value="agmatinase"/>
    <property type="match status" value="1"/>
</dbReference>
<dbReference type="InterPro" id="IPR005925">
    <property type="entry name" value="Agmatinase-rel"/>
</dbReference>